<dbReference type="Gene3D" id="3.40.50.720">
    <property type="entry name" value="NAD(P)-binding Rossmann-like Domain"/>
    <property type="match status" value="1"/>
</dbReference>
<protein>
    <recommendedName>
        <fullName evidence="2">NAD-dependent epimerase/dehydratase domain-containing protein</fullName>
    </recommendedName>
</protein>
<dbReference type="AlphaFoldDB" id="A0A382J150"/>
<accession>A0A382J150</accession>
<evidence type="ECO:0000313" key="1">
    <source>
        <dbReference type="EMBL" id="SVC05824.1"/>
    </source>
</evidence>
<organism evidence="1">
    <name type="scientific">marine metagenome</name>
    <dbReference type="NCBI Taxonomy" id="408172"/>
    <lineage>
        <taxon>unclassified sequences</taxon>
        <taxon>metagenomes</taxon>
        <taxon>ecological metagenomes</taxon>
    </lineage>
</organism>
<gene>
    <name evidence="1" type="ORF">METZ01_LOCUS258678</name>
</gene>
<dbReference type="SUPFAM" id="SSF51735">
    <property type="entry name" value="NAD(P)-binding Rossmann-fold domains"/>
    <property type="match status" value="1"/>
</dbReference>
<sequence>MLSSKVILVTGACGLLGQQIVREIVGQNGSVIATDIDTDKTTI</sequence>
<dbReference type="EMBL" id="UINC01071138">
    <property type="protein sequence ID" value="SVC05824.1"/>
    <property type="molecule type" value="Genomic_DNA"/>
</dbReference>
<dbReference type="InterPro" id="IPR036291">
    <property type="entry name" value="NAD(P)-bd_dom_sf"/>
</dbReference>
<proteinExistence type="predicted"/>
<feature type="non-terminal residue" evidence="1">
    <location>
        <position position="43"/>
    </location>
</feature>
<name>A0A382J150_9ZZZZ</name>
<evidence type="ECO:0008006" key="2">
    <source>
        <dbReference type="Google" id="ProtNLM"/>
    </source>
</evidence>
<reference evidence="1" key="1">
    <citation type="submission" date="2018-05" db="EMBL/GenBank/DDBJ databases">
        <authorList>
            <person name="Lanie J.A."/>
            <person name="Ng W.-L."/>
            <person name="Kazmierczak K.M."/>
            <person name="Andrzejewski T.M."/>
            <person name="Davidsen T.M."/>
            <person name="Wayne K.J."/>
            <person name="Tettelin H."/>
            <person name="Glass J.I."/>
            <person name="Rusch D."/>
            <person name="Podicherti R."/>
            <person name="Tsui H.-C.T."/>
            <person name="Winkler M.E."/>
        </authorList>
    </citation>
    <scope>NUCLEOTIDE SEQUENCE</scope>
</reference>